<dbReference type="Proteomes" id="UP000094256">
    <property type="component" value="Chromosome"/>
</dbReference>
<dbReference type="Gene3D" id="3.40.640.10">
    <property type="entry name" value="Type I PLP-dependent aspartate aminotransferase-like (Major domain)"/>
    <property type="match status" value="1"/>
</dbReference>
<dbReference type="InterPro" id="IPR015422">
    <property type="entry name" value="PyrdxlP-dep_Trfase_small"/>
</dbReference>
<dbReference type="EMBL" id="CP014168">
    <property type="protein sequence ID" value="AOH82670.1"/>
    <property type="molecule type" value="Genomic_DNA"/>
</dbReference>
<dbReference type="OrthoDB" id="9803354at2"/>
<dbReference type="PANTHER" id="PTHR43510">
    <property type="entry name" value="AMINOTRANSFERASE FUNCTION, HYPOTHETICAL (EUROFUNG)"/>
    <property type="match status" value="1"/>
</dbReference>
<dbReference type="SUPFAM" id="SSF53383">
    <property type="entry name" value="PLP-dependent transferases"/>
    <property type="match status" value="1"/>
</dbReference>
<keyword evidence="2" id="KW-0032">Aminotransferase</keyword>
<dbReference type="InterPro" id="IPR004839">
    <property type="entry name" value="Aminotransferase_I/II_large"/>
</dbReference>
<protein>
    <submittedName>
        <fullName evidence="2">Aminotransferase</fullName>
    </submittedName>
</protein>
<dbReference type="KEGG" id="span:AWL63_00415"/>
<dbReference type="GO" id="GO:0008483">
    <property type="term" value="F:transaminase activity"/>
    <property type="evidence" value="ECO:0007669"/>
    <property type="project" value="UniProtKB-KW"/>
</dbReference>
<keyword evidence="3" id="KW-1185">Reference proteome</keyword>
<dbReference type="PANTHER" id="PTHR43510:SF1">
    <property type="entry name" value="AMINOTRANSFERASE FUNCTION, HYPOTHETICAL (EUROFUNG)"/>
    <property type="match status" value="1"/>
</dbReference>
<accession>A0A1B3Z5H5</accession>
<sequence length="393" mass="43029">MAHHGETSPPRSYAQWIRRTLRRVRAERTLLVSLFESSVPEPREMLRALVAEGFGQTITSRYASAFAGGNPFVVEQLMNRYRVDADRLLCTTGATGALSLIYRALLKPGDRVLIETPAFDLFDTIARSYGHEVDHFRRSGARFTIDPEEVAARIGPDTKLIVLSDLHNPSGMRTDPTVIAEIGRIAAARGVTVVVDEVYRDYADDAAEATPSVHLSPSIVTISSLTKIYGLSTLRCGWIVAAPEVMRTIRALNDEVEFGVSNLAHAVAAMVLERRNRFDAYSAGIVRRGRPVIEAYHAHWRANGLVDGELPDFGCIAFPRLIGIDDTDAFSDWIAARGAVVVAPGSYFGAPGHVRIGFGLEPTALEYGLQALTDGMKTYRDRSARPAPVAVHD</sequence>
<dbReference type="InterPro" id="IPR015424">
    <property type="entry name" value="PyrdxlP-dep_Trfase"/>
</dbReference>
<gene>
    <name evidence="2" type="ORF">AWL63_00415</name>
</gene>
<dbReference type="Gene3D" id="3.90.1150.10">
    <property type="entry name" value="Aspartate Aminotransferase, domain 1"/>
    <property type="match status" value="1"/>
</dbReference>
<dbReference type="AlphaFoldDB" id="A0A1B3Z5H5"/>
<keyword evidence="2" id="KW-0808">Transferase</keyword>
<evidence type="ECO:0000313" key="2">
    <source>
        <dbReference type="EMBL" id="AOH82670.1"/>
    </source>
</evidence>
<reference evidence="2 3" key="1">
    <citation type="submission" date="2016-01" db="EMBL/GenBank/DDBJ databases">
        <title>Complete genome and mega plasmid sequence of Sphingomonas panacis DCY99 elicits systemic resistance in rice to Xanthomonas oryzae.</title>
        <authorList>
            <person name="Kim Y.J."/>
            <person name="Yang D.C."/>
            <person name="Sing P."/>
        </authorList>
    </citation>
    <scope>NUCLEOTIDE SEQUENCE [LARGE SCALE GENOMIC DNA]</scope>
    <source>
        <strain evidence="2 3">DCY99</strain>
    </source>
</reference>
<name>A0A1B3Z5H5_9SPHN</name>
<dbReference type="CDD" id="cd00609">
    <property type="entry name" value="AAT_like"/>
    <property type="match status" value="1"/>
</dbReference>
<feature type="domain" description="Aminotransferase class I/classII large" evidence="1">
    <location>
        <begin position="76"/>
        <end position="372"/>
    </location>
</feature>
<evidence type="ECO:0000259" key="1">
    <source>
        <dbReference type="Pfam" id="PF00155"/>
    </source>
</evidence>
<dbReference type="RefSeq" id="WP_069203255.1">
    <property type="nucleotide sequence ID" value="NZ_CP014168.1"/>
</dbReference>
<dbReference type="Pfam" id="PF00155">
    <property type="entry name" value="Aminotran_1_2"/>
    <property type="match status" value="1"/>
</dbReference>
<proteinExistence type="predicted"/>
<dbReference type="GO" id="GO:0030170">
    <property type="term" value="F:pyridoxal phosphate binding"/>
    <property type="evidence" value="ECO:0007669"/>
    <property type="project" value="InterPro"/>
</dbReference>
<organism evidence="2 3">
    <name type="scientific">Sphingomonas panacis</name>
    <dbReference type="NCBI Taxonomy" id="1560345"/>
    <lineage>
        <taxon>Bacteria</taxon>
        <taxon>Pseudomonadati</taxon>
        <taxon>Pseudomonadota</taxon>
        <taxon>Alphaproteobacteria</taxon>
        <taxon>Sphingomonadales</taxon>
        <taxon>Sphingomonadaceae</taxon>
        <taxon>Sphingomonas</taxon>
    </lineage>
</organism>
<dbReference type="InterPro" id="IPR015421">
    <property type="entry name" value="PyrdxlP-dep_Trfase_major"/>
</dbReference>
<dbReference type="STRING" id="1560345.AWL63_00415"/>
<evidence type="ECO:0000313" key="3">
    <source>
        <dbReference type="Proteomes" id="UP000094256"/>
    </source>
</evidence>